<gene>
    <name evidence="1" type="ORF">NW766_003448</name>
</gene>
<evidence type="ECO:0000313" key="1">
    <source>
        <dbReference type="EMBL" id="KAJ4019690.1"/>
    </source>
</evidence>
<organism evidence="1 2">
    <name type="scientific">Fusarium irregulare</name>
    <dbReference type="NCBI Taxonomy" id="2494466"/>
    <lineage>
        <taxon>Eukaryota</taxon>
        <taxon>Fungi</taxon>
        <taxon>Dikarya</taxon>
        <taxon>Ascomycota</taxon>
        <taxon>Pezizomycotina</taxon>
        <taxon>Sordariomycetes</taxon>
        <taxon>Hypocreomycetidae</taxon>
        <taxon>Hypocreales</taxon>
        <taxon>Nectriaceae</taxon>
        <taxon>Fusarium</taxon>
        <taxon>Fusarium incarnatum-equiseti species complex</taxon>
    </lineage>
</organism>
<accession>A0A9W8PXH2</accession>
<evidence type="ECO:0000313" key="2">
    <source>
        <dbReference type="Proteomes" id="UP001152130"/>
    </source>
</evidence>
<proteinExistence type="predicted"/>
<reference evidence="1" key="1">
    <citation type="submission" date="2022-10" db="EMBL/GenBank/DDBJ databases">
        <title>Fusarium specimens isolated from Avocado Roots.</title>
        <authorList>
            <person name="Stajich J."/>
            <person name="Roper C."/>
            <person name="Heimlech-Rivalta G."/>
        </authorList>
    </citation>
    <scope>NUCLEOTIDE SEQUENCE</scope>
    <source>
        <strain evidence="1">CF00143</strain>
    </source>
</reference>
<name>A0A9W8PXH2_9HYPO</name>
<comment type="caution">
    <text evidence="1">The sequence shown here is derived from an EMBL/GenBank/DDBJ whole genome shotgun (WGS) entry which is preliminary data.</text>
</comment>
<sequence>MVRIVDFGLLQALTQSESDPSTNSNYDPKLISLAEELRPDIDYEALYDKPALLEGIKRGCEDALAVVILAWCKRITHLNMTIPRFILNNPQSFNVWGLRFVNEIALQNELRNSDLPLAQLQYVEMIPRDPGSAIYWELATPFVHLPSVKSLAAWRLSDAAPLSNVWLSTKTSPDEDEDDYSLRYFFHSEDRSSNIEELILKDSGLFDASRGLDDLLSCPRSLKKLTLWPRDSHEYFGFPNRDELAEDIISCHESLEELDLNFDGMSGFSCQDAITPPLRPDPVAVKAYRRCTRLRRLACPMMGLFSDGENGSESGHYEMSIVLDRLPKSIEYLKPRKRHFVDKWYNGRPYVKPFIDGFVGLLKQAVPGGRLPNLTVLDFTDTFVDDPETHGIEKMKKLAEKQGVGLLMAQRQICVTISY</sequence>
<dbReference type="Proteomes" id="UP001152130">
    <property type="component" value="Unassembled WGS sequence"/>
</dbReference>
<keyword evidence="2" id="KW-1185">Reference proteome</keyword>
<dbReference type="EMBL" id="JAPDHF010000004">
    <property type="protein sequence ID" value="KAJ4019690.1"/>
    <property type="molecule type" value="Genomic_DNA"/>
</dbReference>
<protein>
    <submittedName>
        <fullName evidence="1">Uncharacterized protein</fullName>
    </submittedName>
</protein>
<dbReference type="AlphaFoldDB" id="A0A9W8PXH2"/>